<reference evidence="10 11" key="1">
    <citation type="submission" date="2024-04" db="EMBL/GenBank/DDBJ databases">
        <authorList>
            <person name="Rising A."/>
            <person name="Reimegard J."/>
            <person name="Sonavane S."/>
            <person name="Akerstrom W."/>
            <person name="Nylinder S."/>
            <person name="Hedman E."/>
            <person name="Kallberg Y."/>
        </authorList>
    </citation>
    <scope>NUCLEOTIDE SEQUENCE [LARGE SCALE GENOMIC DNA]</scope>
</reference>
<evidence type="ECO:0000256" key="3">
    <source>
        <dbReference type="ARBA" id="ARBA00021814"/>
    </source>
</evidence>
<dbReference type="AlphaFoldDB" id="A0AAV1ZLS0"/>
<evidence type="ECO:0000256" key="9">
    <source>
        <dbReference type="SAM" id="MobiDB-lite"/>
    </source>
</evidence>
<dbReference type="GO" id="GO:0005743">
    <property type="term" value="C:mitochondrial inner membrane"/>
    <property type="evidence" value="ECO:0007669"/>
    <property type="project" value="UniProtKB-SubCell"/>
</dbReference>
<evidence type="ECO:0000256" key="5">
    <source>
        <dbReference type="ARBA" id="ARBA00022792"/>
    </source>
</evidence>
<evidence type="ECO:0000256" key="7">
    <source>
        <dbReference type="ARBA" id="ARBA00023128"/>
    </source>
</evidence>
<dbReference type="GO" id="GO:0033617">
    <property type="term" value="P:mitochondrial respiratory chain complex IV assembly"/>
    <property type="evidence" value="ECO:0007669"/>
    <property type="project" value="TreeGrafter"/>
</dbReference>
<organism evidence="10 11">
    <name type="scientific">Larinioides sclopetarius</name>
    <dbReference type="NCBI Taxonomy" id="280406"/>
    <lineage>
        <taxon>Eukaryota</taxon>
        <taxon>Metazoa</taxon>
        <taxon>Ecdysozoa</taxon>
        <taxon>Arthropoda</taxon>
        <taxon>Chelicerata</taxon>
        <taxon>Arachnida</taxon>
        <taxon>Araneae</taxon>
        <taxon>Araneomorphae</taxon>
        <taxon>Entelegynae</taxon>
        <taxon>Araneoidea</taxon>
        <taxon>Araneidae</taxon>
        <taxon>Larinioides</taxon>
    </lineage>
</organism>
<comment type="similarity">
    <text evidence="2">Belongs to the COX16 family.</text>
</comment>
<proteinExistence type="inferred from homology"/>
<protein>
    <recommendedName>
        <fullName evidence="3">Cytochrome c oxidase assembly protein COX16 homolog, mitochondrial</fullName>
    </recommendedName>
</protein>
<evidence type="ECO:0000256" key="4">
    <source>
        <dbReference type="ARBA" id="ARBA00022692"/>
    </source>
</evidence>
<keyword evidence="5" id="KW-0999">Mitochondrion inner membrane</keyword>
<dbReference type="PANTHER" id="PTHR17130">
    <property type="entry name" value="MITOCHONDRIAL OUTER MEMBRANE PROTEIN 25"/>
    <property type="match status" value="1"/>
</dbReference>
<comment type="caution">
    <text evidence="10">The sequence shown here is derived from an EMBL/GenBank/DDBJ whole genome shotgun (WGS) entry which is preliminary data.</text>
</comment>
<gene>
    <name evidence="10" type="ORF">LARSCL_LOCUS6398</name>
</gene>
<dbReference type="PANTHER" id="PTHR17130:SF14">
    <property type="entry name" value="CYTOCHROME C OXIDASE ASSEMBLY PROTEIN COX16 HOMOLOG, MITOCHONDRIAL"/>
    <property type="match status" value="1"/>
</dbReference>
<keyword evidence="8" id="KW-0472">Membrane</keyword>
<keyword evidence="7" id="KW-0496">Mitochondrion</keyword>
<evidence type="ECO:0000313" key="11">
    <source>
        <dbReference type="Proteomes" id="UP001497382"/>
    </source>
</evidence>
<feature type="region of interest" description="Disordered" evidence="9">
    <location>
        <begin position="106"/>
        <end position="126"/>
    </location>
</feature>
<keyword evidence="4" id="KW-0812">Transmembrane</keyword>
<keyword evidence="11" id="KW-1185">Reference proteome</keyword>
<dbReference type="Pfam" id="PF14138">
    <property type="entry name" value="COX16"/>
    <property type="match status" value="1"/>
</dbReference>
<evidence type="ECO:0000256" key="8">
    <source>
        <dbReference type="ARBA" id="ARBA00023136"/>
    </source>
</evidence>
<evidence type="ECO:0000256" key="1">
    <source>
        <dbReference type="ARBA" id="ARBA00004434"/>
    </source>
</evidence>
<dbReference type="Proteomes" id="UP001497382">
    <property type="component" value="Unassembled WGS sequence"/>
</dbReference>
<comment type="subcellular location">
    <subcellularLocation>
        <location evidence="1">Mitochondrion inner membrane</location>
        <topology evidence="1">Single-pass membrane protein</topology>
    </subcellularLocation>
</comment>
<sequence>MQFNFFTDATERLKNLSKKRSFRFGLPFLEVTLITSVSDLSDSKFKLFLFIGSFGLERFASLRYEFRRNELLKPENLEKLGIKKKEVSLEKEFEKYNKLDINSWENIRGPRPWEEPQQPPQQKSSS</sequence>
<dbReference type="EMBL" id="CAXIEN010000061">
    <property type="protein sequence ID" value="CAL1272467.1"/>
    <property type="molecule type" value="Genomic_DNA"/>
</dbReference>
<evidence type="ECO:0000256" key="6">
    <source>
        <dbReference type="ARBA" id="ARBA00022989"/>
    </source>
</evidence>
<evidence type="ECO:0000256" key="2">
    <source>
        <dbReference type="ARBA" id="ARBA00008370"/>
    </source>
</evidence>
<dbReference type="InterPro" id="IPR020164">
    <property type="entry name" value="Cyt_c_Oxase_assmbl_COX16"/>
</dbReference>
<evidence type="ECO:0000313" key="10">
    <source>
        <dbReference type="EMBL" id="CAL1272467.1"/>
    </source>
</evidence>
<keyword evidence="6" id="KW-1133">Transmembrane helix</keyword>
<accession>A0AAV1ZLS0</accession>
<name>A0AAV1ZLS0_9ARAC</name>